<comment type="caution">
    <text evidence="2">The sequence shown here is derived from an EMBL/GenBank/DDBJ whole genome shotgun (WGS) entry which is preliminary data.</text>
</comment>
<name>A0A8X6QWW3_NEPPI</name>
<dbReference type="AlphaFoldDB" id="A0A8X6QWW3"/>
<proteinExistence type="predicted"/>
<feature type="chain" id="PRO_5036489597" description="Spider venom protein" evidence="1">
    <location>
        <begin position="29"/>
        <end position="73"/>
    </location>
</feature>
<evidence type="ECO:0000256" key="1">
    <source>
        <dbReference type="SAM" id="SignalP"/>
    </source>
</evidence>
<evidence type="ECO:0008006" key="4">
    <source>
        <dbReference type="Google" id="ProtNLM"/>
    </source>
</evidence>
<feature type="signal peptide" evidence="1">
    <location>
        <begin position="1"/>
        <end position="28"/>
    </location>
</feature>
<organism evidence="2 3">
    <name type="scientific">Nephila pilipes</name>
    <name type="common">Giant wood spider</name>
    <name type="synonym">Nephila maculata</name>
    <dbReference type="NCBI Taxonomy" id="299642"/>
    <lineage>
        <taxon>Eukaryota</taxon>
        <taxon>Metazoa</taxon>
        <taxon>Ecdysozoa</taxon>
        <taxon>Arthropoda</taxon>
        <taxon>Chelicerata</taxon>
        <taxon>Arachnida</taxon>
        <taxon>Araneae</taxon>
        <taxon>Araneomorphae</taxon>
        <taxon>Entelegynae</taxon>
        <taxon>Araneoidea</taxon>
        <taxon>Nephilidae</taxon>
        <taxon>Nephila</taxon>
    </lineage>
</organism>
<accession>A0A8X6QWW3</accession>
<keyword evidence="3" id="KW-1185">Reference proteome</keyword>
<dbReference type="EMBL" id="BMAW01035895">
    <property type="protein sequence ID" value="GFU41742.1"/>
    <property type="molecule type" value="Genomic_DNA"/>
</dbReference>
<reference evidence="2" key="1">
    <citation type="submission" date="2020-08" db="EMBL/GenBank/DDBJ databases">
        <title>Multicomponent nature underlies the extraordinary mechanical properties of spider dragline silk.</title>
        <authorList>
            <person name="Kono N."/>
            <person name="Nakamura H."/>
            <person name="Mori M."/>
            <person name="Yoshida Y."/>
            <person name="Ohtoshi R."/>
            <person name="Malay A.D."/>
            <person name="Moran D.A.P."/>
            <person name="Tomita M."/>
            <person name="Numata K."/>
            <person name="Arakawa K."/>
        </authorList>
    </citation>
    <scope>NUCLEOTIDE SEQUENCE</scope>
</reference>
<feature type="non-terminal residue" evidence="2">
    <location>
        <position position="73"/>
    </location>
</feature>
<keyword evidence="1" id="KW-0732">Signal</keyword>
<gene>
    <name evidence="2" type="ORF">NPIL_133891</name>
</gene>
<dbReference type="Proteomes" id="UP000887013">
    <property type="component" value="Unassembled WGS sequence"/>
</dbReference>
<protein>
    <recommendedName>
        <fullName evidence="4">Spider venom protein</fullName>
    </recommendedName>
</protein>
<evidence type="ECO:0000313" key="2">
    <source>
        <dbReference type="EMBL" id="GFU41742.1"/>
    </source>
</evidence>
<sequence>MPLRKRKLFIIAIVTIYCVCLEETGTNAIEENEFVTSDITTLDYELLRNEHESVTDEDIVNVNNTESNELQQA</sequence>
<evidence type="ECO:0000313" key="3">
    <source>
        <dbReference type="Proteomes" id="UP000887013"/>
    </source>
</evidence>
<dbReference type="OrthoDB" id="10490937at2759"/>